<dbReference type="SUPFAM" id="SSF81383">
    <property type="entry name" value="F-box domain"/>
    <property type="match status" value="1"/>
</dbReference>
<dbReference type="InterPro" id="IPR057207">
    <property type="entry name" value="FBXL15_LRR"/>
</dbReference>
<name>A0A8H3FQB5_9LECA</name>
<keyword evidence="4" id="KW-0443">Lipid metabolism</keyword>
<dbReference type="Pfam" id="PF13193">
    <property type="entry name" value="AMP-binding_C"/>
    <property type="match status" value="1"/>
</dbReference>
<feature type="domain" description="F-box/LRR-repeat protein 15-like leucin rich repeat" evidence="9">
    <location>
        <begin position="871"/>
        <end position="1141"/>
    </location>
</feature>
<gene>
    <name evidence="10" type="ORF">GOMPHAMPRED_004575</name>
</gene>
<evidence type="ECO:0000256" key="1">
    <source>
        <dbReference type="ARBA" id="ARBA00006432"/>
    </source>
</evidence>
<evidence type="ECO:0000259" key="8">
    <source>
        <dbReference type="Pfam" id="PF13193"/>
    </source>
</evidence>
<feature type="domain" description="F-box" evidence="7">
    <location>
        <begin position="712"/>
        <end position="757"/>
    </location>
</feature>
<evidence type="ECO:0000313" key="10">
    <source>
        <dbReference type="EMBL" id="CAF9928020.1"/>
    </source>
</evidence>
<dbReference type="InterPro" id="IPR032675">
    <property type="entry name" value="LRR_dom_sf"/>
</dbReference>
<dbReference type="PANTHER" id="PTHR43859:SF4">
    <property type="entry name" value="BUTANOATE--COA LIGASE AAE1-RELATED"/>
    <property type="match status" value="1"/>
</dbReference>
<feature type="region of interest" description="Disordered" evidence="5">
    <location>
        <begin position="661"/>
        <end position="680"/>
    </location>
</feature>
<dbReference type="InterPro" id="IPR001810">
    <property type="entry name" value="F-box_dom"/>
</dbReference>
<evidence type="ECO:0000256" key="3">
    <source>
        <dbReference type="ARBA" id="ARBA00022832"/>
    </source>
</evidence>
<accession>A0A8H3FQB5</accession>
<evidence type="ECO:0000259" key="7">
    <source>
        <dbReference type="Pfam" id="PF12937"/>
    </source>
</evidence>
<dbReference type="FunFam" id="3.30.300.30:FF:000008">
    <property type="entry name" value="2,3-dihydroxybenzoate-AMP ligase"/>
    <property type="match status" value="1"/>
</dbReference>
<sequence length="1235" mass="137497">MAHRLSKLLGHLSPFPSDSYTHRHNIHQLSPTFFLPRAAEIEPDALAIYHLTSNQKILRRTYQEAADRARGLAYYIKKQGWKKVGILCPNTPAFLESIFAIAAAGAVNVAVNYRLKTDDIAYIFDHSDAEAIIVDAAFLKLLDGYRKTHPKVPIIVDTDTDAIEGELSGEFDQAVLQGLRVDKEQGSQGWAGLEAQCANEEDVIALAYTSGTTGRPKGVEFTHRGSYLAALANVAESGLSYDVGRCSYLWTLPMFHAMGWTFPWAVTAVRGTHYCLRTIDYPTIWRLLKEEGITHFNAAPTVNTLLCADKNAAKLPNPVRVTVAASPPTAHLFETMMDLNLFPVHVYGLTETYGPITKGYHMPEWEDMPKSEKYKRMARQGHGFLTSLPARVIKTGVSDGTIEDVHKNGKDIGEIVVVGNICTRGYYKDAAATRKLYSGGVLHTGDLAVWHEDGAVQILDRAKDIIISGGENISSVALESMLVTHPDILEAAVVAVSDSRWGERPKAYITVRSSKSITGEDVIKWAKEESDISGFMIPREVEIVEELPKTSTGKVKKNVLREWAKGGKHDLEHHCQEISRLLEDCDPIQQESWIRHLQTGQRNTSDLLNLKTTLPANHTIPCRICSTITSLSSIPDLHRTTELEENNTMYSTYLTPIQSIEESELSSSPSTPGPLNEDGEDFFLVQHNESPLSSREGSQQPIAIRTRPKYPIDSLPSELLIAILGKLSSPQELLNCMLVSRAWAMCAVDLLWHRPLFTTQERLQNIGQSINKPSAYWNYADMIRRLNLSNLTEKVSDGTLLSFVSCKRIERLTLTGCKDLTDQGVKMLVEGNRNLLALDVTSVQNLTDVTIEALARNCHRLQGLNVTGCGTITDVSLVLLAESCKYLKRLKLNKCVLTTDVAIDAFARKCPQLLEIDLHGCEMVTDASVSTLMRCLMQPKSYLRELRLASCSLLTDACFAFLPPDLRCDTLRILDLTACANLTDYAVEKIVDAAPRLRILVLAKCVELTDRAIHSISRLGKNLHDIHLGRCHKITDDALRELVKHCQRIRYIDLAGCTLVTDISVRLLANLPKLRRIGLVKCQNITDQSIQALANPTGHPDPRFARVTSSLERVHLSYCTNITIKGIHSLLNSCPKLTHLSLTGIAEFFQRDDVTEFCREAPMEFNEEQRHVFCVFSGDGVNKLREHLNKLESNYTALVDDGSMDDEDDIEVGQNISGLLQNSVLNDNDLIDFDE</sequence>
<dbReference type="GO" id="GO:0006631">
    <property type="term" value="P:fatty acid metabolic process"/>
    <property type="evidence" value="ECO:0007669"/>
    <property type="project" value="UniProtKB-KW"/>
</dbReference>
<feature type="domain" description="AMP-binding enzyme C-terminal" evidence="8">
    <location>
        <begin position="478"/>
        <end position="554"/>
    </location>
</feature>
<proteinExistence type="inferred from homology"/>
<reference evidence="10" key="1">
    <citation type="submission" date="2021-03" db="EMBL/GenBank/DDBJ databases">
        <authorList>
            <person name="Tagirdzhanova G."/>
        </authorList>
    </citation>
    <scope>NUCLEOTIDE SEQUENCE</scope>
</reference>
<dbReference type="Proteomes" id="UP000664169">
    <property type="component" value="Unassembled WGS sequence"/>
</dbReference>
<organism evidence="10 11">
    <name type="scientific">Gomphillus americanus</name>
    <dbReference type="NCBI Taxonomy" id="1940652"/>
    <lineage>
        <taxon>Eukaryota</taxon>
        <taxon>Fungi</taxon>
        <taxon>Dikarya</taxon>
        <taxon>Ascomycota</taxon>
        <taxon>Pezizomycotina</taxon>
        <taxon>Lecanoromycetes</taxon>
        <taxon>OSLEUM clade</taxon>
        <taxon>Ostropomycetidae</taxon>
        <taxon>Ostropales</taxon>
        <taxon>Graphidaceae</taxon>
        <taxon>Gomphilloideae</taxon>
        <taxon>Gomphillus</taxon>
    </lineage>
</organism>
<dbReference type="InterPro" id="IPR042099">
    <property type="entry name" value="ANL_N_sf"/>
</dbReference>
<dbReference type="SUPFAM" id="SSF52047">
    <property type="entry name" value="RNI-like"/>
    <property type="match status" value="1"/>
</dbReference>
<dbReference type="Gene3D" id="3.40.50.12780">
    <property type="entry name" value="N-terminal domain of ligase-like"/>
    <property type="match status" value="1"/>
</dbReference>
<comment type="similarity">
    <text evidence="1">Belongs to the ATP-dependent AMP-binding enzyme family.</text>
</comment>
<dbReference type="Pfam" id="PF12937">
    <property type="entry name" value="F-box-like"/>
    <property type="match status" value="1"/>
</dbReference>
<dbReference type="Gene3D" id="3.30.300.30">
    <property type="match status" value="1"/>
</dbReference>
<evidence type="ECO:0000259" key="6">
    <source>
        <dbReference type="Pfam" id="PF00501"/>
    </source>
</evidence>
<dbReference type="AlphaFoldDB" id="A0A8H3FQB5"/>
<dbReference type="InterPro" id="IPR006553">
    <property type="entry name" value="Leu-rich_rpt_Cys-con_subtyp"/>
</dbReference>
<dbReference type="Pfam" id="PF00501">
    <property type="entry name" value="AMP-binding"/>
    <property type="match status" value="1"/>
</dbReference>
<evidence type="ECO:0000256" key="4">
    <source>
        <dbReference type="ARBA" id="ARBA00023098"/>
    </source>
</evidence>
<dbReference type="InterPro" id="IPR025110">
    <property type="entry name" value="AMP-bd_C"/>
</dbReference>
<dbReference type="Pfam" id="PF25372">
    <property type="entry name" value="DUF7885"/>
    <property type="match status" value="1"/>
</dbReference>
<dbReference type="PROSITE" id="PS00455">
    <property type="entry name" value="AMP_BINDING"/>
    <property type="match status" value="1"/>
</dbReference>
<keyword evidence="11" id="KW-1185">Reference proteome</keyword>
<dbReference type="Gene3D" id="3.80.10.10">
    <property type="entry name" value="Ribonuclease Inhibitor"/>
    <property type="match status" value="3"/>
</dbReference>
<dbReference type="InterPro" id="IPR000873">
    <property type="entry name" value="AMP-dep_synth/lig_dom"/>
</dbReference>
<feature type="domain" description="AMP-dependent synthetase/ligase" evidence="6">
    <location>
        <begin position="37"/>
        <end position="427"/>
    </location>
</feature>
<dbReference type="OrthoDB" id="1882297at2759"/>
<dbReference type="EMBL" id="CAJPDQ010000028">
    <property type="protein sequence ID" value="CAF9928020.1"/>
    <property type="molecule type" value="Genomic_DNA"/>
</dbReference>
<comment type="caution">
    <text evidence="10">The sequence shown here is derived from an EMBL/GenBank/DDBJ whole genome shotgun (WGS) entry which is preliminary data.</text>
</comment>
<dbReference type="GO" id="GO:0016874">
    <property type="term" value="F:ligase activity"/>
    <property type="evidence" value="ECO:0007669"/>
    <property type="project" value="UniProtKB-KW"/>
</dbReference>
<dbReference type="InterPro" id="IPR045851">
    <property type="entry name" value="AMP-bd_C_sf"/>
</dbReference>
<keyword evidence="3" id="KW-0276">Fatty acid metabolism</keyword>
<evidence type="ECO:0000256" key="2">
    <source>
        <dbReference type="ARBA" id="ARBA00022598"/>
    </source>
</evidence>
<keyword evidence="2" id="KW-0436">Ligase</keyword>
<dbReference type="SUPFAM" id="SSF56801">
    <property type="entry name" value="Acetyl-CoA synthetase-like"/>
    <property type="match status" value="1"/>
</dbReference>
<dbReference type="SMART" id="SM00367">
    <property type="entry name" value="LRR_CC"/>
    <property type="match status" value="11"/>
</dbReference>
<dbReference type="InterPro" id="IPR036047">
    <property type="entry name" value="F-box-like_dom_sf"/>
</dbReference>
<protein>
    <recommendedName>
        <fullName evidence="12">F-box domain-containing protein</fullName>
    </recommendedName>
</protein>
<evidence type="ECO:0000259" key="9">
    <source>
        <dbReference type="Pfam" id="PF25372"/>
    </source>
</evidence>
<dbReference type="PANTHER" id="PTHR43859">
    <property type="entry name" value="ACYL-ACTIVATING ENZYME"/>
    <property type="match status" value="1"/>
</dbReference>
<evidence type="ECO:0000256" key="5">
    <source>
        <dbReference type="SAM" id="MobiDB-lite"/>
    </source>
</evidence>
<evidence type="ECO:0000313" key="11">
    <source>
        <dbReference type="Proteomes" id="UP000664169"/>
    </source>
</evidence>
<dbReference type="InterPro" id="IPR020845">
    <property type="entry name" value="AMP-binding_CS"/>
</dbReference>
<evidence type="ECO:0008006" key="12">
    <source>
        <dbReference type="Google" id="ProtNLM"/>
    </source>
</evidence>